<dbReference type="Pfam" id="PF12906">
    <property type="entry name" value="RINGv"/>
    <property type="match status" value="1"/>
</dbReference>
<organism evidence="7 8">
    <name type="scientific">Salix viminalis</name>
    <name type="common">Common osier</name>
    <name type="synonym">Basket willow</name>
    <dbReference type="NCBI Taxonomy" id="40686"/>
    <lineage>
        <taxon>Eukaryota</taxon>
        <taxon>Viridiplantae</taxon>
        <taxon>Streptophyta</taxon>
        <taxon>Embryophyta</taxon>
        <taxon>Tracheophyta</taxon>
        <taxon>Spermatophyta</taxon>
        <taxon>Magnoliopsida</taxon>
        <taxon>eudicotyledons</taxon>
        <taxon>Gunneridae</taxon>
        <taxon>Pentapetalae</taxon>
        <taxon>rosids</taxon>
        <taxon>fabids</taxon>
        <taxon>Malpighiales</taxon>
        <taxon>Salicaceae</taxon>
        <taxon>Saliceae</taxon>
        <taxon>Salix</taxon>
    </lineage>
</organism>
<comment type="caution">
    <text evidence="7">The sequence shown here is derived from an EMBL/GenBank/DDBJ whole genome shotgun (WGS) entry which is preliminary data.</text>
</comment>
<gene>
    <name evidence="7" type="ORF">OIU85_022765</name>
</gene>
<feature type="region of interest" description="Disordered" evidence="4">
    <location>
        <begin position="1"/>
        <end position="32"/>
    </location>
</feature>
<name>A0A9Q0U7I3_SALVM</name>
<reference evidence="7" key="2">
    <citation type="journal article" date="2023" name="Int. J. Mol. Sci.">
        <title>De Novo Assembly and Annotation of 11 Diverse Shrub Willow (Salix) Genomes Reveals Novel Gene Organization in Sex-Linked Regions.</title>
        <authorList>
            <person name="Hyden B."/>
            <person name="Feng K."/>
            <person name="Yates T.B."/>
            <person name="Jawdy S."/>
            <person name="Cereghino C."/>
            <person name="Smart L.B."/>
            <person name="Muchero W."/>
        </authorList>
    </citation>
    <scope>NUCLEOTIDE SEQUENCE [LARGE SCALE GENOMIC DNA]</scope>
    <source>
        <tissue evidence="7">Shoot tip</tissue>
    </source>
</reference>
<feature type="transmembrane region" description="Helical" evidence="5">
    <location>
        <begin position="254"/>
        <end position="272"/>
    </location>
</feature>
<dbReference type="PANTHER" id="PTHR46214">
    <property type="entry name" value="ZINC FINGER, RING-CH-TYPE"/>
    <property type="match status" value="1"/>
</dbReference>
<keyword evidence="2" id="KW-0863">Zinc-finger</keyword>
<dbReference type="InterPro" id="IPR011016">
    <property type="entry name" value="Znf_RING-CH"/>
</dbReference>
<keyword evidence="3" id="KW-0862">Zinc</keyword>
<dbReference type="GO" id="GO:0008270">
    <property type="term" value="F:zinc ion binding"/>
    <property type="evidence" value="ECO:0007669"/>
    <property type="project" value="UniProtKB-KW"/>
</dbReference>
<evidence type="ECO:0000256" key="2">
    <source>
        <dbReference type="ARBA" id="ARBA00022771"/>
    </source>
</evidence>
<evidence type="ECO:0000256" key="5">
    <source>
        <dbReference type="SAM" id="Phobius"/>
    </source>
</evidence>
<evidence type="ECO:0000256" key="1">
    <source>
        <dbReference type="ARBA" id="ARBA00022723"/>
    </source>
</evidence>
<sequence length="277" mass="30032">MEGRVANQGASDQKTTGESLDEGTLSDSSDRVHETVLETVIVMDSGVTSSVKGENRDLGSQNEELGLRGGVINQEIHHVLGDGEILKRMQGINGGNQRLEAKENEMRSSKETVDESETEVHLGGKLPCVIDMTCGDGAGGGGLKDNCDGEKVCRICHLTSEGLLEPTDTTTTATTTSMDLIQLGCRCKHDLGFAHLYCAEAWFKLKGNRICEICGVTAVNITGIRDNRFLERRFISSGGHSSERNGGCLRGQTFCNFLMACLVIAFVIPWFLRVDML</sequence>
<proteinExistence type="predicted"/>
<keyword evidence="5" id="KW-0472">Membrane</keyword>
<evidence type="ECO:0000313" key="8">
    <source>
        <dbReference type="Proteomes" id="UP001151529"/>
    </source>
</evidence>
<dbReference type="OrthoDB" id="1734943at2759"/>
<dbReference type="SMART" id="SM00744">
    <property type="entry name" value="RINGv"/>
    <property type="match status" value="1"/>
</dbReference>
<evidence type="ECO:0000259" key="6">
    <source>
        <dbReference type="PROSITE" id="PS51292"/>
    </source>
</evidence>
<keyword evidence="1" id="KW-0479">Metal-binding</keyword>
<protein>
    <recommendedName>
        <fullName evidence="6">RING-CH-type domain-containing protein</fullName>
    </recommendedName>
</protein>
<evidence type="ECO:0000256" key="3">
    <source>
        <dbReference type="ARBA" id="ARBA00022833"/>
    </source>
</evidence>
<keyword evidence="8" id="KW-1185">Reference proteome</keyword>
<dbReference type="PANTHER" id="PTHR46214:SF8">
    <property type="entry name" value="RING_FYVE_PHD ZINC FINGER SUPERFAMILY PROTEIN"/>
    <property type="match status" value="1"/>
</dbReference>
<dbReference type="Proteomes" id="UP001151529">
    <property type="component" value="Chromosome 11"/>
</dbReference>
<keyword evidence="5" id="KW-0812">Transmembrane</keyword>
<dbReference type="EMBL" id="JAPFFL010000005">
    <property type="protein sequence ID" value="KAJ6724877.1"/>
    <property type="molecule type" value="Genomic_DNA"/>
</dbReference>
<evidence type="ECO:0000313" key="7">
    <source>
        <dbReference type="EMBL" id="KAJ6724877.1"/>
    </source>
</evidence>
<feature type="compositionally biased region" description="Polar residues" evidence="4">
    <location>
        <begin position="8"/>
        <end position="18"/>
    </location>
</feature>
<dbReference type="SUPFAM" id="SSF57850">
    <property type="entry name" value="RING/U-box"/>
    <property type="match status" value="1"/>
</dbReference>
<accession>A0A9Q0U7I3</accession>
<dbReference type="AlphaFoldDB" id="A0A9Q0U7I3"/>
<feature type="domain" description="RING-CH-type" evidence="6">
    <location>
        <begin position="145"/>
        <end position="221"/>
    </location>
</feature>
<reference evidence="7" key="1">
    <citation type="submission" date="2022-11" db="EMBL/GenBank/DDBJ databases">
        <authorList>
            <person name="Hyden B.L."/>
            <person name="Feng K."/>
            <person name="Yates T."/>
            <person name="Jawdy S."/>
            <person name="Smart L.B."/>
            <person name="Muchero W."/>
        </authorList>
    </citation>
    <scope>NUCLEOTIDE SEQUENCE</scope>
    <source>
        <tissue evidence="7">Shoot tip</tissue>
    </source>
</reference>
<evidence type="ECO:0000256" key="4">
    <source>
        <dbReference type="SAM" id="MobiDB-lite"/>
    </source>
</evidence>
<dbReference type="PROSITE" id="PS51292">
    <property type="entry name" value="ZF_RING_CH"/>
    <property type="match status" value="1"/>
</dbReference>
<dbReference type="InterPro" id="IPR013083">
    <property type="entry name" value="Znf_RING/FYVE/PHD"/>
</dbReference>
<dbReference type="Gene3D" id="3.30.40.10">
    <property type="entry name" value="Zinc/RING finger domain, C3HC4 (zinc finger)"/>
    <property type="match status" value="1"/>
</dbReference>
<keyword evidence="5" id="KW-1133">Transmembrane helix</keyword>